<evidence type="ECO:0000256" key="2">
    <source>
        <dbReference type="ARBA" id="ARBA00023027"/>
    </source>
</evidence>
<dbReference type="InterPro" id="IPR029035">
    <property type="entry name" value="DHS-like_NAD/FAD-binding_dom"/>
</dbReference>
<keyword evidence="1" id="KW-0808">Transferase</keyword>
<dbReference type="GO" id="GO:0070403">
    <property type="term" value="F:NAD+ binding"/>
    <property type="evidence" value="ECO:0007669"/>
    <property type="project" value="InterPro"/>
</dbReference>
<dbReference type="InterPro" id="IPR026590">
    <property type="entry name" value="Ssirtuin_cat_dom"/>
</dbReference>
<dbReference type="GO" id="GO:0017136">
    <property type="term" value="F:histone deacetylase activity, NAD-dependent"/>
    <property type="evidence" value="ECO:0007669"/>
    <property type="project" value="TreeGrafter"/>
</dbReference>
<protein>
    <submittedName>
        <fullName evidence="4">Unannotated protein</fullName>
    </submittedName>
</protein>
<evidence type="ECO:0000259" key="3">
    <source>
        <dbReference type="PROSITE" id="PS50305"/>
    </source>
</evidence>
<dbReference type="InterPro" id="IPR003000">
    <property type="entry name" value="Sirtuin"/>
</dbReference>
<evidence type="ECO:0000313" key="4">
    <source>
        <dbReference type="EMBL" id="CAB4794823.1"/>
    </source>
</evidence>
<evidence type="ECO:0000256" key="1">
    <source>
        <dbReference type="ARBA" id="ARBA00022679"/>
    </source>
</evidence>
<feature type="domain" description="Deacetylase sirtuin-type" evidence="3">
    <location>
        <begin position="1"/>
        <end position="260"/>
    </location>
</feature>
<dbReference type="Pfam" id="PF02146">
    <property type="entry name" value="SIR2"/>
    <property type="match status" value="1"/>
</dbReference>
<dbReference type="InterPro" id="IPR026591">
    <property type="entry name" value="Sirtuin_cat_small_dom_sf"/>
</dbReference>
<dbReference type="Gene3D" id="3.30.1600.10">
    <property type="entry name" value="SIR2/SIRT2 'Small Domain"/>
    <property type="match status" value="1"/>
</dbReference>
<dbReference type="SUPFAM" id="SSF52467">
    <property type="entry name" value="DHS-like NAD/FAD-binding domain"/>
    <property type="match status" value="1"/>
</dbReference>
<dbReference type="AlphaFoldDB" id="A0A6J6XGE4"/>
<dbReference type="CDD" id="cd01407">
    <property type="entry name" value="SIR2-fam"/>
    <property type="match status" value="1"/>
</dbReference>
<reference evidence="4" key="1">
    <citation type="submission" date="2020-05" db="EMBL/GenBank/DDBJ databases">
        <authorList>
            <person name="Chiriac C."/>
            <person name="Salcher M."/>
            <person name="Ghai R."/>
            <person name="Kavagutti S V."/>
        </authorList>
    </citation>
    <scope>NUCLEOTIDE SEQUENCE</scope>
</reference>
<dbReference type="InterPro" id="IPR050134">
    <property type="entry name" value="NAD-dep_sirtuin_deacylases"/>
</dbReference>
<dbReference type="Gene3D" id="3.40.50.1220">
    <property type="entry name" value="TPP-binding domain"/>
    <property type="match status" value="1"/>
</dbReference>
<accession>A0A6J6XGE4</accession>
<gene>
    <name evidence="4" type="ORF">UFOPK3001_00556</name>
</gene>
<dbReference type="EMBL" id="CAFAAJ010000025">
    <property type="protein sequence ID" value="CAB4794823.1"/>
    <property type="molecule type" value="Genomic_DNA"/>
</dbReference>
<keyword evidence="2" id="KW-0520">NAD</keyword>
<organism evidence="4">
    <name type="scientific">freshwater metagenome</name>
    <dbReference type="NCBI Taxonomy" id="449393"/>
    <lineage>
        <taxon>unclassified sequences</taxon>
        <taxon>metagenomes</taxon>
        <taxon>ecological metagenomes</taxon>
    </lineage>
</organism>
<name>A0A6J6XGE4_9ZZZZ</name>
<dbReference type="PROSITE" id="PS50305">
    <property type="entry name" value="SIRTUIN"/>
    <property type="match status" value="1"/>
</dbReference>
<proteinExistence type="predicted"/>
<sequence length="260" mass="28318">MNIERDTLGRVQDLVAAADRIVVLTGAGISTDSGIPDFRGPKGLWTLNPKAEKMATITHYLADPEVREIAWQTRLHSSAWEARPNAGHRAIVSLQDRAQLHALITQNVDGLHQLAGVSEDLVIEVHGTMHHSRCWNCQDRLPMAETLRRVAAGENDPDCLRCRTRGEHGVLKSDTISFGQSLVPEVIDRAFRVAKECDLLIAVGSTLAVGPVNRVVPEAKRHGAQVVIVNGEPTEMDHLATEIIRSGISEVLPLLLTPGG</sequence>
<dbReference type="PANTHER" id="PTHR11085:SF4">
    <property type="entry name" value="NAD-DEPENDENT PROTEIN DEACYLASE"/>
    <property type="match status" value="1"/>
</dbReference>
<dbReference type="PANTHER" id="PTHR11085">
    <property type="entry name" value="NAD-DEPENDENT PROTEIN DEACYLASE SIRTUIN-5, MITOCHONDRIAL-RELATED"/>
    <property type="match status" value="1"/>
</dbReference>